<evidence type="ECO:0000259" key="2">
    <source>
        <dbReference type="PROSITE" id="PS50011"/>
    </source>
</evidence>
<feature type="region of interest" description="Disordered" evidence="1">
    <location>
        <begin position="1"/>
        <end position="20"/>
    </location>
</feature>
<dbReference type="InterPro" id="IPR045269">
    <property type="entry name" value="Atg1-like"/>
</dbReference>
<dbReference type="AlphaFoldDB" id="B9FDF1"/>
<dbReference type="Proteomes" id="UP000007752">
    <property type="component" value="Chromosome 4"/>
</dbReference>
<dbReference type="InterPro" id="IPR008271">
    <property type="entry name" value="Ser/Thr_kinase_AS"/>
</dbReference>
<organism evidence="3">
    <name type="scientific">Oryza sativa subsp. japonica</name>
    <name type="common">Rice</name>
    <dbReference type="NCBI Taxonomy" id="39947"/>
    <lineage>
        <taxon>Eukaryota</taxon>
        <taxon>Viridiplantae</taxon>
        <taxon>Streptophyta</taxon>
        <taxon>Embryophyta</taxon>
        <taxon>Tracheophyta</taxon>
        <taxon>Spermatophyta</taxon>
        <taxon>Magnoliopsida</taxon>
        <taxon>Liliopsida</taxon>
        <taxon>Poales</taxon>
        <taxon>Poaceae</taxon>
        <taxon>BOP clade</taxon>
        <taxon>Oryzoideae</taxon>
        <taxon>Oryzeae</taxon>
        <taxon>Oryzinae</taxon>
        <taxon>Oryza</taxon>
        <taxon>Oryza sativa</taxon>
    </lineage>
</organism>
<dbReference type="GO" id="GO:0004674">
    <property type="term" value="F:protein serine/threonine kinase activity"/>
    <property type="evidence" value="ECO:0007669"/>
    <property type="project" value="InterPro"/>
</dbReference>
<dbReference type="SUPFAM" id="SSF56112">
    <property type="entry name" value="Protein kinase-like (PK-like)"/>
    <property type="match status" value="1"/>
</dbReference>
<accession>B9FDF1</accession>
<dbReference type="EMBL" id="CM000141">
    <property type="protein sequence ID" value="EEE61948.1"/>
    <property type="molecule type" value="Genomic_DNA"/>
</dbReference>
<feature type="domain" description="Protein kinase" evidence="2">
    <location>
        <begin position="14"/>
        <end position="273"/>
    </location>
</feature>
<protein>
    <recommendedName>
        <fullName evidence="2">Protein kinase domain-containing protein</fullName>
    </recommendedName>
</protein>
<dbReference type="PANTHER" id="PTHR24348">
    <property type="entry name" value="SERINE/THREONINE-PROTEIN KINASE UNC-51-RELATED"/>
    <property type="match status" value="1"/>
</dbReference>
<name>B9FDF1_ORYSJ</name>
<dbReference type="PANTHER" id="PTHR24348:SF53">
    <property type="entry name" value="SERINE_THREONINE-PROTEIN KINASE ATG1T"/>
    <property type="match status" value="1"/>
</dbReference>
<gene>
    <name evidence="3" type="ORF">OsJ_16705</name>
</gene>
<proteinExistence type="predicted"/>
<evidence type="ECO:0000256" key="1">
    <source>
        <dbReference type="SAM" id="MobiDB-lite"/>
    </source>
</evidence>
<dbReference type="InterPro" id="IPR011009">
    <property type="entry name" value="Kinase-like_dom_sf"/>
</dbReference>
<dbReference type="InterPro" id="IPR000719">
    <property type="entry name" value="Prot_kinase_dom"/>
</dbReference>
<dbReference type="SMART" id="SM00220">
    <property type="entry name" value="S_TKc"/>
    <property type="match status" value="1"/>
</dbReference>
<reference evidence="3" key="2">
    <citation type="submission" date="2008-12" db="EMBL/GenBank/DDBJ databases">
        <title>Improved gene annotation of the rice (Oryza sativa) genomes.</title>
        <authorList>
            <person name="Wang J."/>
            <person name="Li R."/>
            <person name="Fan W."/>
            <person name="Huang Q."/>
            <person name="Zhang J."/>
            <person name="Zhou Y."/>
            <person name="Hu Y."/>
            <person name="Zi S."/>
            <person name="Li J."/>
            <person name="Ni P."/>
            <person name="Zheng H."/>
            <person name="Zhang Y."/>
            <person name="Zhao M."/>
            <person name="Hao Q."/>
            <person name="McDermott J."/>
            <person name="Samudrala R."/>
            <person name="Kristiansen K."/>
            <person name="Wong G.K.-S."/>
        </authorList>
    </citation>
    <scope>NUCLEOTIDE SEQUENCE</scope>
</reference>
<dbReference type="Pfam" id="PF00069">
    <property type="entry name" value="Pkinase"/>
    <property type="match status" value="1"/>
</dbReference>
<dbReference type="PROSITE" id="PS50011">
    <property type="entry name" value="PROTEIN_KINASE_DOM"/>
    <property type="match status" value="1"/>
</dbReference>
<evidence type="ECO:0000313" key="3">
    <source>
        <dbReference type="EMBL" id="EEE61948.1"/>
    </source>
</evidence>
<sequence length="275" mass="30875">MASTPEPETTVGGYELRERLGGRPPSTVVWRAVERSSGSPVVVKQVRLTGLPSTLRDSLDCEVRFLAAVTHPNIIRLLDLIQTQSNLYLVLELCEGGDLAAYIQRNGRVEERVASNFMRQIGAGFQVLRRHHIVHRDLKPENILLSSPDSNAILKISDFGLSRVLRPGEYTDTNCGTCLYMAPEVMLFQKYDGGVDLWSIAAILFELLNGYPPFRGRSNVQLLQCINRTVSLPFSEVVISKLRPDSIDICTRLLCSNPVKRLSFQEFFSHSFLRP</sequence>
<dbReference type="GO" id="GO:0010506">
    <property type="term" value="P:regulation of autophagy"/>
    <property type="evidence" value="ECO:0007669"/>
    <property type="project" value="InterPro"/>
</dbReference>
<reference evidence="3" key="1">
    <citation type="journal article" date="2005" name="PLoS Biol.">
        <title>The genomes of Oryza sativa: a history of duplications.</title>
        <authorList>
            <person name="Yu J."/>
            <person name="Wang J."/>
            <person name="Lin W."/>
            <person name="Li S."/>
            <person name="Li H."/>
            <person name="Zhou J."/>
            <person name="Ni P."/>
            <person name="Dong W."/>
            <person name="Hu S."/>
            <person name="Zeng C."/>
            <person name="Zhang J."/>
            <person name="Zhang Y."/>
            <person name="Li R."/>
            <person name="Xu Z."/>
            <person name="Li S."/>
            <person name="Li X."/>
            <person name="Zheng H."/>
            <person name="Cong L."/>
            <person name="Lin L."/>
            <person name="Yin J."/>
            <person name="Geng J."/>
            <person name="Li G."/>
            <person name="Shi J."/>
            <person name="Liu J."/>
            <person name="Lv H."/>
            <person name="Li J."/>
            <person name="Wang J."/>
            <person name="Deng Y."/>
            <person name="Ran L."/>
            <person name="Shi X."/>
            <person name="Wang X."/>
            <person name="Wu Q."/>
            <person name="Li C."/>
            <person name="Ren X."/>
            <person name="Wang J."/>
            <person name="Wang X."/>
            <person name="Li D."/>
            <person name="Liu D."/>
            <person name="Zhang X."/>
            <person name="Ji Z."/>
            <person name="Zhao W."/>
            <person name="Sun Y."/>
            <person name="Zhang Z."/>
            <person name="Bao J."/>
            <person name="Han Y."/>
            <person name="Dong L."/>
            <person name="Ji J."/>
            <person name="Chen P."/>
            <person name="Wu S."/>
            <person name="Liu J."/>
            <person name="Xiao Y."/>
            <person name="Bu D."/>
            <person name="Tan J."/>
            <person name="Yang L."/>
            <person name="Ye C."/>
            <person name="Zhang J."/>
            <person name="Xu J."/>
            <person name="Zhou Y."/>
            <person name="Yu Y."/>
            <person name="Zhang B."/>
            <person name="Zhuang S."/>
            <person name="Wei H."/>
            <person name="Liu B."/>
            <person name="Lei M."/>
            <person name="Yu H."/>
            <person name="Li Y."/>
            <person name="Xu H."/>
            <person name="Wei S."/>
            <person name="He X."/>
            <person name="Fang L."/>
            <person name="Zhang Z."/>
            <person name="Zhang Y."/>
            <person name="Huang X."/>
            <person name="Su Z."/>
            <person name="Tong W."/>
            <person name="Li J."/>
            <person name="Tong Z."/>
            <person name="Li S."/>
            <person name="Ye J."/>
            <person name="Wang L."/>
            <person name="Fang L."/>
            <person name="Lei T."/>
            <person name="Chen C."/>
            <person name="Chen H."/>
            <person name="Xu Z."/>
            <person name="Li H."/>
            <person name="Huang H."/>
            <person name="Zhang F."/>
            <person name="Xu H."/>
            <person name="Li N."/>
            <person name="Zhao C."/>
            <person name="Li S."/>
            <person name="Dong L."/>
            <person name="Huang Y."/>
            <person name="Li L."/>
            <person name="Xi Y."/>
            <person name="Qi Q."/>
            <person name="Li W."/>
            <person name="Zhang B."/>
            <person name="Hu W."/>
            <person name="Zhang Y."/>
            <person name="Tian X."/>
            <person name="Jiao Y."/>
            <person name="Liang X."/>
            <person name="Jin J."/>
            <person name="Gao L."/>
            <person name="Zheng W."/>
            <person name="Hao B."/>
            <person name="Liu S."/>
            <person name="Wang W."/>
            <person name="Yuan L."/>
            <person name="Cao M."/>
            <person name="McDermott J."/>
            <person name="Samudrala R."/>
            <person name="Wang J."/>
            <person name="Wong G.K."/>
            <person name="Yang H."/>
        </authorList>
    </citation>
    <scope>NUCLEOTIDE SEQUENCE [LARGE SCALE GENOMIC DNA]</scope>
</reference>
<dbReference type="Gene3D" id="1.10.510.10">
    <property type="entry name" value="Transferase(Phosphotransferase) domain 1"/>
    <property type="match status" value="1"/>
</dbReference>
<dbReference type="FunFam" id="1.10.510.10:FF:001812">
    <property type="entry name" value="cAMP-dependent protein kinase catalytic subunit, putative"/>
    <property type="match status" value="1"/>
</dbReference>
<dbReference type="PROSITE" id="PS00108">
    <property type="entry name" value="PROTEIN_KINASE_ST"/>
    <property type="match status" value="1"/>
</dbReference>
<dbReference type="GO" id="GO:0005524">
    <property type="term" value="F:ATP binding"/>
    <property type="evidence" value="ECO:0007669"/>
    <property type="project" value="InterPro"/>
</dbReference>